<keyword evidence="3 7" id="KW-0812">Transmembrane</keyword>
<dbReference type="Gene3D" id="3.60.15.10">
    <property type="entry name" value="Ribonuclease Z/Hydroxyacylglutathione hydrolase-like"/>
    <property type="match status" value="1"/>
</dbReference>
<feature type="transmembrane region" description="Helical" evidence="7">
    <location>
        <begin position="507"/>
        <end position="525"/>
    </location>
</feature>
<dbReference type="Pfam" id="PF00753">
    <property type="entry name" value="Lactamase_B"/>
    <property type="match status" value="1"/>
</dbReference>
<comment type="subcellular location">
    <subcellularLocation>
        <location evidence="1">Cell membrane</location>
        <topology evidence="1">Multi-pass membrane protein</topology>
    </subcellularLocation>
</comment>
<proteinExistence type="predicted"/>
<dbReference type="PANTHER" id="PTHR30619">
    <property type="entry name" value="DNA INTERNALIZATION/COMPETENCE PROTEIN COMEC/REC2"/>
    <property type="match status" value="1"/>
</dbReference>
<feature type="transmembrane region" description="Helical" evidence="7">
    <location>
        <begin position="557"/>
        <end position="574"/>
    </location>
</feature>
<evidence type="ECO:0000313" key="10">
    <source>
        <dbReference type="Proteomes" id="UP000183015"/>
    </source>
</evidence>
<evidence type="ECO:0000256" key="1">
    <source>
        <dbReference type="ARBA" id="ARBA00004651"/>
    </source>
</evidence>
<name>A0A1H7S8D1_STRJI</name>
<feature type="transmembrane region" description="Helical" evidence="7">
    <location>
        <begin position="115"/>
        <end position="137"/>
    </location>
</feature>
<evidence type="ECO:0000256" key="5">
    <source>
        <dbReference type="ARBA" id="ARBA00023136"/>
    </source>
</evidence>
<dbReference type="PANTHER" id="PTHR30619:SF1">
    <property type="entry name" value="RECOMBINATION PROTEIN 2"/>
    <property type="match status" value="1"/>
</dbReference>
<dbReference type="eggNOG" id="COG0658">
    <property type="taxonomic scope" value="Bacteria"/>
</dbReference>
<dbReference type="OrthoDB" id="7177610at2"/>
<dbReference type="SUPFAM" id="SSF56281">
    <property type="entry name" value="Metallo-hydrolase/oxidoreductase"/>
    <property type="match status" value="1"/>
</dbReference>
<feature type="domain" description="Metallo-beta-lactamase" evidence="8">
    <location>
        <begin position="597"/>
        <end position="782"/>
    </location>
</feature>
<dbReference type="NCBIfam" id="TIGR00360">
    <property type="entry name" value="ComEC_N-term"/>
    <property type="match status" value="1"/>
</dbReference>
<dbReference type="AlphaFoldDB" id="A0A1H7S8D1"/>
<keyword evidence="10" id="KW-1185">Reference proteome</keyword>
<protein>
    <submittedName>
        <fullName evidence="9">Competence protein ComEC</fullName>
    </submittedName>
</protein>
<evidence type="ECO:0000256" key="2">
    <source>
        <dbReference type="ARBA" id="ARBA00022475"/>
    </source>
</evidence>
<keyword evidence="5 7" id="KW-0472">Membrane</keyword>
<keyword evidence="4 7" id="KW-1133">Transmembrane helix</keyword>
<evidence type="ECO:0000259" key="8">
    <source>
        <dbReference type="SMART" id="SM00849"/>
    </source>
</evidence>
<evidence type="ECO:0000256" key="3">
    <source>
        <dbReference type="ARBA" id="ARBA00022692"/>
    </source>
</evidence>
<dbReference type="eggNOG" id="COG2333">
    <property type="taxonomic scope" value="Bacteria"/>
</dbReference>
<evidence type="ECO:0000256" key="6">
    <source>
        <dbReference type="SAM" id="MobiDB-lite"/>
    </source>
</evidence>
<feature type="region of interest" description="Disordered" evidence="6">
    <location>
        <begin position="1"/>
        <end position="58"/>
    </location>
</feature>
<dbReference type="STRING" id="235985.SAMN05414137_111213"/>
<organism evidence="9 10">
    <name type="scientific">Streptacidiphilus jiangxiensis</name>
    <dbReference type="NCBI Taxonomy" id="235985"/>
    <lineage>
        <taxon>Bacteria</taxon>
        <taxon>Bacillati</taxon>
        <taxon>Actinomycetota</taxon>
        <taxon>Actinomycetes</taxon>
        <taxon>Kitasatosporales</taxon>
        <taxon>Streptomycetaceae</taxon>
        <taxon>Streptacidiphilus</taxon>
    </lineage>
</organism>
<gene>
    <name evidence="9" type="ORF">SAMN05414137_111213</name>
</gene>
<feature type="transmembrane region" description="Helical" evidence="7">
    <location>
        <begin position="531"/>
        <end position="550"/>
    </location>
</feature>
<dbReference type="EMBL" id="FOAZ01000011">
    <property type="protein sequence ID" value="SEL68648.1"/>
    <property type="molecule type" value="Genomic_DNA"/>
</dbReference>
<dbReference type="Proteomes" id="UP000183015">
    <property type="component" value="Unassembled WGS sequence"/>
</dbReference>
<dbReference type="Pfam" id="PF03772">
    <property type="entry name" value="Competence"/>
    <property type="match status" value="1"/>
</dbReference>
<dbReference type="InterPro" id="IPR036866">
    <property type="entry name" value="RibonucZ/Hydroxyglut_hydro"/>
</dbReference>
<evidence type="ECO:0000256" key="7">
    <source>
        <dbReference type="SAM" id="Phobius"/>
    </source>
</evidence>
<keyword evidence="2" id="KW-1003">Cell membrane</keyword>
<dbReference type="InterPro" id="IPR001279">
    <property type="entry name" value="Metallo-B-lactamas"/>
</dbReference>
<feature type="compositionally biased region" description="Low complexity" evidence="6">
    <location>
        <begin position="29"/>
        <end position="44"/>
    </location>
</feature>
<reference evidence="10" key="1">
    <citation type="submission" date="2016-10" db="EMBL/GenBank/DDBJ databases">
        <authorList>
            <person name="Varghese N."/>
        </authorList>
    </citation>
    <scope>NUCLEOTIDE SEQUENCE [LARGE SCALE GENOMIC DNA]</scope>
    <source>
        <strain evidence="10">DSM 45096 / BCRC 16803 / CGMCC 4.1857 / CIP 109030 / JCM 12277 / KCTC 19219 / NBRC 100920 / 33214</strain>
    </source>
</reference>
<feature type="transmembrane region" description="Helical" evidence="7">
    <location>
        <begin position="90"/>
        <end position="108"/>
    </location>
</feature>
<dbReference type="InterPro" id="IPR052159">
    <property type="entry name" value="Competence_DNA_uptake"/>
</dbReference>
<evidence type="ECO:0000256" key="4">
    <source>
        <dbReference type="ARBA" id="ARBA00022989"/>
    </source>
</evidence>
<feature type="transmembrane region" description="Helical" evidence="7">
    <location>
        <begin position="477"/>
        <end position="495"/>
    </location>
</feature>
<sequence>MRGSGEEPPASVRGLSSVESAPAAPKPAAPKSAVPRAVPEAAGRVAGGARAGEGPRAAEERPLDVRLVGPAVVVWGLSAALLPLRGAHTAWVLGAAGGAGVLGLGLLLGRVRPRLLAALLLSAAAAACSTGLAGAALTRGPVPALARSGRPAAVRLTVTTDPQRRATDGNVVLRGVVDAVADAATSAPVRVVVRGPAAGEWLRLLPSTQVAVTARARPVPPDGPPDIAATLLTADQPRVLVGPDAPQRAAGALRSGLRQAVAPLSEDERALLPGLVDGDTSAMTPELDEAFLATDLTHLTAVSGSNLSIMMVLLIGRASRARTPERGGLAARLGLPLRAAALAGALLTAAFVVLCRPDPSVLRAAATGLVMLLGLATGRRGSPLPALAGATLVLILADPALAHSYGFALSALATAGLVTVGPRWGEALRAAGCPARLAEPLAAAAAAQAWCGPLLVLRSGRLSLVAVPCNLLAELCVAPATVLGFAALAVAPLWLTGAQWIARVGAVPVWALIQVARLGAALPGAETDWPVGWFGAALLIAVTCALVAAAAWLRRPLVAAFLAVCLLLVLLRPPPLARLATGWPPPGWRLVACDVGQGDALVLSPGDDPGTAVLVDTGPDPHAVDGCLRALGVSTIPLVILTHDHADHVEGLPGVLHDRRVGAVETTTVDDPPAEYARVRRWTAEAGVPLIRAVRGERRALGALHWEVLWPPDPSGEGVPPGPNNASVALLVTLPGLRMALLGDLEPPAQQRLLGAVGPVDVLKVAHHGSAKQDPALIAALHPRLALLSVGRGNRYGHPAPTTLRLLRSLGTTVVRTDQQGDLAVLLTDGALAVAVRGA</sequence>
<accession>A0A1H7S8D1</accession>
<dbReference type="GO" id="GO:0005886">
    <property type="term" value="C:plasma membrane"/>
    <property type="evidence" value="ECO:0007669"/>
    <property type="project" value="UniProtKB-SubCell"/>
</dbReference>
<dbReference type="InterPro" id="IPR004477">
    <property type="entry name" value="ComEC_N"/>
</dbReference>
<dbReference type="CDD" id="cd07731">
    <property type="entry name" value="ComA-like_MBL-fold"/>
    <property type="match status" value="1"/>
</dbReference>
<evidence type="ECO:0000313" key="9">
    <source>
        <dbReference type="EMBL" id="SEL68648.1"/>
    </source>
</evidence>
<dbReference type="SMART" id="SM00849">
    <property type="entry name" value="Lactamase_B"/>
    <property type="match status" value="1"/>
</dbReference>
<dbReference type="InterPro" id="IPR035681">
    <property type="entry name" value="ComA-like_MBL"/>
</dbReference>